<evidence type="ECO:0000259" key="8">
    <source>
        <dbReference type="PROSITE" id="PS50928"/>
    </source>
</evidence>
<dbReference type="CDD" id="cd06261">
    <property type="entry name" value="TM_PBP2"/>
    <property type="match status" value="1"/>
</dbReference>
<evidence type="ECO:0000256" key="6">
    <source>
        <dbReference type="ARBA" id="ARBA00023136"/>
    </source>
</evidence>
<dbReference type="AlphaFoldDB" id="A0AA87NS14"/>
<evidence type="ECO:0000313" key="10">
    <source>
        <dbReference type="Proteomes" id="UP000014634"/>
    </source>
</evidence>
<dbReference type="RefSeq" id="WP_016523448.1">
    <property type="nucleotide sequence ID" value="NZ_KE332517.1"/>
</dbReference>
<gene>
    <name evidence="9" type="ORF">HMPREF9195_01511</name>
</gene>
<keyword evidence="5 7" id="KW-1133">Transmembrane helix</keyword>
<evidence type="ECO:0000256" key="5">
    <source>
        <dbReference type="ARBA" id="ARBA00022989"/>
    </source>
</evidence>
<feature type="transmembrane region" description="Helical" evidence="7">
    <location>
        <begin position="9"/>
        <end position="33"/>
    </location>
</feature>
<evidence type="ECO:0000256" key="3">
    <source>
        <dbReference type="ARBA" id="ARBA00022475"/>
    </source>
</evidence>
<evidence type="ECO:0000256" key="1">
    <source>
        <dbReference type="ARBA" id="ARBA00004651"/>
    </source>
</evidence>
<dbReference type="GO" id="GO:0055085">
    <property type="term" value="P:transmembrane transport"/>
    <property type="evidence" value="ECO:0007669"/>
    <property type="project" value="InterPro"/>
</dbReference>
<feature type="transmembrane region" description="Helical" evidence="7">
    <location>
        <begin position="160"/>
        <end position="184"/>
    </location>
</feature>
<dbReference type="PANTHER" id="PTHR43227:SF11">
    <property type="entry name" value="BLL4140 PROTEIN"/>
    <property type="match status" value="1"/>
</dbReference>
<protein>
    <recommendedName>
        <fullName evidence="8">ABC transmembrane type-1 domain-containing protein</fullName>
    </recommendedName>
</protein>
<name>A0AA87NS14_TREMD</name>
<comment type="caution">
    <text evidence="9">The sequence shown here is derived from an EMBL/GenBank/DDBJ whole genome shotgun (WGS) entry which is preliminary data.</text>
</comment>
<evidence type="ECO:0000313" key="9">
    <source>
        <dbReference type="EMBL" id="EPF28302.1"/>
    </source>
</evidence>
<evidence type="ECO:0000256" key="7">
    <source>
        <dbReference type="RuleBase" id="RU363032"/>
    </source>
</evidence>
<dbReference type="Pfam" id="PF00528">
    <property type="entry name" value="BPD_transp_1"/>
    <property type="match status" value="1"/>
</dbReference>
<sequence length="304" mass="33878">MITSKTSKFLWIAFFVTPALLIVSVFILLPLFMSLFNSFFDWNQLLRGAFTGLGNFKKLFFTFPYNERFWNALKHNGIWFCCTMLIQNSLGLLFGYALSRKIAGHGFFKRVFFIPVLFSIVAVGFLWGMYLKSDGLVNSFLNLLDLSSLRRAWLGDESTATFAIIATNIWRWVGFPSLVFLAAIDSIDQSCIEAAYIDGVSETGLFWKIIFPLIIPSITVITVLTVIGSLNVFEQIYTMTDLGGGPNYSTDTIGTLFYRTAFGSVDTGNPEIGIGSTIAVIIYIMTFCISLVSVAIGKAKETQV</sequence>
<keyword evidence="2 7" id="KW-0813">Transport</keyword>
<keyword evidence="3" id="KW-1003">Cell membrane</keyword>
<organism evidence="9 10">
    <name type="scientific">Treponema medium ATCC 700293</name>
    <dbReference type="NCBI Taxonomy" id="1125700"/>
    <lineage>
        <taxon>Bacteria</taxon>
        <taxon>Pseudomonadati</taxon>
        <taxon>Spirochaetota</taxon>
        <taxon>Spirochaetia</taxon>
        <taxon>Spirochaetales</taxon>
        <taxon>Treponemataceae</taxon>
        <taxon>Treponema</taxon>
    </lineage>
</organism>
<keyword evidence="6 7" id="KW-0472">Membrane</keyword>
<dbReference type="Gene3D" id="1.10.3720.10">
    <property type="entry name" value="MetI-like"/>
    <property type="match status" value="1"/>
</dbReference>
<feature type="transmembrane region" description="Helical" evidence="7">
    <location>
        <begin position="205"/>
        <end position="230"/>
    </location>
</feature>
<dbReference type="PANTHER" id="PTHR43227">
    <property type="entry name" value="BLL4140 PROTEIN"/>
    <property type="match status" value="1"/>
</dbReference>
<comment type="subcellular location">
    <subcellularLocation>
        <location evidence="1 7">Cell membrane</location>
        <topology evidence="1 7">Multi-pass membrane protein</topology>
    </subcellularLocation>
</comment>
<comment type="similarity">
    <text evidence="7">Belongs to the binding-protein-dependent transport system permease family.</text>
</comment>
<dbReference type="Proteomes" id="UP000014634">
    <property type="component" value="Unassembled WGS sequence"/>
</dbReference>
<feature type="transmembrane region" description="Helical" evidence="7">
    <location>
        <begin position="77"/>
        <end position="99"/>
    </location>
</feature>
<dbReference type="GO" id="GO:0005886">
    <property type="term" value="C:plasma membrane"/>
    <property type="evidence" value="ECO:0007669"/>
    <property type="project" value="UniProtKB-SubCell"/>
</dbReference>
<dbReference type="InterPro" id="IPR035906">
    <property type="entry name" value="MetI-like_sf"/>
</dbReference>
<dbReference type="InterPro" id="IPR050809">
    <property type="entry name" value="UgpAE/MalFG_permease"/>
</dbReference>
<keyword evidence="4 7" id="KW-0812">Transmembrane</keyword>
<accession>A0AA87NS14</accession>
<dbReference type="InterPro" id="IPR000515">
    <property type="entry name" value="MetI-like"/>
</dbReference>
<dbReference type="SUPFAM" id="SSF161098">
    <property type="entry name" value="MetI-like"/>
    <property type="match status" value="1"/>
</dbReference>
<feature type="transmembrane region" description="Helical" evidence="7">
    <location>
        <begin position="272"/>
        <end position="296"/>
    </location>
</feature>
<dbReference type="EMBL" id="ATFE01000012">
    <property type="protein sequence ID" value="EPF28302.1"/>
    <property type="molecule type" value="Genomic_DNA"/>
</dbReference>
<feature type="transmembrane region" description="Helical" evidence="7">
    <location>
        <begin position="111"/>
        <end position="130"/>
    </location>
</feature>
<dbReference type="PROSITE" id="PS50928">
    <property type="entry name" value="ABC_TM1"/>
    <property type="match status" value="1"/>
</dbReference>
<evidence type="ECO:0000256" key="4">
    <source>
        <dbReference type="ARBA" id="ARBA00022692"/>
    </source>
</evidence>
<feature type="domain" description="ABC transmembrane type-1" evidence="8">
    <location>
        <begin position="73"/>
        <end position="293"/>
    </location>
</feature>
<reference evidence="9 10" key="1">
    <citation type="submission" date="2013-04" db="EMBL/GenBank/DDBJ databases">
        <title>The Genome Sequence of Treponema medium ATCC 700293.</title>
        <authorList>
            <consortium name="The Broad Institute Genomics Platform"/>
            <person name="Earl A."/>
            <person name="Ward D."/>
            <person name="Feldgarden M."/>
            <person name="Gevers D."/>
            <person name="Leonetti C."/>
            <person name="Blanton J.M."/>
            <person name="Dewhirst F.E."/>
            <person name="Izard J."/>
            <person name="Walker B."/>
            <person name="Young S."/>
            <person name="Zeng Q."/>
            <person name="Gargeya S."/>
            <person name="Fitzgerald M."/>
            <person name="Haas B."/>
            <person name="Abouelleil A."/>
            <person name="Allen A.W."/>
            <person name="Alvarado L."/>
            <person name="Arachchi H.M."/>
            <person name="Berlin A.M."/>
            <person name="Chapman S.B."/>
            <person name="Gainer-Dewar J."/>
            <person name="Goldberg J."/>
            <person name="Griggs A."/>
            <person name="Gujja S."/>
            <person name="Hansen M."/>
            <person name="Howarth C."/>
            <person name="Imamovic A."/>
            <person name="Ireland A."/>
            <person name="Larimer J."/>
            <person name="McCowan C."/>
            <person name="Murphy C."/>
            <person name="Pearson M."/>
            <person name="Poon T.W."/>
            <person name="Priest M."/>
            <person name="Roberts A."/>
            <person name="Saif S."/>
            <person name="Shea T."/>
            <person name="Sisk P."/>
            <person name="Sykes S."/>
            <person name="Wortman J."/>
            <person name="Nusbaum C."/>
            <person name="Birren B."/>
        </authorList>
    </citation>
    <scope>NUCLEOTIDE SEQUENCE [LARGE SCALE GENOMIC DNA]</scope>
    <source>
        <strain evidence="9 10">ATCC 700293</strain>
    </source>
</reference>
<proteinExistence type="inferred from homology"/>
<evidence type="ECO:0000256" key="2">
    <source>
        <dbReference type="ARBA" id="ARBA00022448"/>
    </source>
</evidence>